<dbReference type="InterPro" id="IPR014719">
    <property type="entry name" value="Ribosomal_bL12_C/ClpS-like"/>
</dbReference>
<reference evidence="8" key="1">
    <citation type="submission" date="2017-09" db="EMBL/GenBank/DDBJ databases">
        <title>Depth-based differentiation of microbial function through sediment-hosted aquifers and enrichment of novel symbionts in the deep terrestrial subsurface.</title>
        <authorList>
            <person name="Probst A.J."/>
            <person name="Ladd B."/>
            <person name="Jarett J.K."/>
            <person name="Geller-Mcgrath D.E."/>
            <person name="Sieber C.M.K."/>
            <person name="Emerson J.B."/>
            <person name="Anantharaman K."/>
            <person name="Thomas B.C."/>
            <person name="Malmstrom R."/>
            <person name="Stieglmeier M."/>
            <person name="Klingl A."/>
            <person name="Woyke T."/>
            <person name="Ryan C.M."/>
            <person name="Banfield J.F."/>
        </authorList>
    </citation>
    <scope>NUCLEOTIDE SEQUENCE [LARGE SCALE GENOMIC DNA]</scope>
</reference>
<dbReference type="GO" id="GO:0003735">
    <property type="term" value="F:structural constituent of ribosome"/>
    <property type="evidence" value="ECO:0007669"/>
    <property type="project" value="InterPro"/>
</dbReference>
<organism evidence="7 8">
    <name type="scientific">Candidatus Komeilibacteria bacterium CG_4_10_14_0_8_um_filter_37_78</name>
    <dbReference type="NCBI Taxonomy" id="1974471"/>
    <lineage>
        <taxon>Bacteria</taxon>
        <taxon>Candidatus Komeiliibacteriota</taxon>
    </lineage>
</organism>
<dbReference type="CDD" id="cd00387">
    <property type="entry name" value="Ribosomal_L7_L12"/>
    <property type="match status" value="1"/>
</dbReference>
<dbReference type="AlphaFoldDB" id="A0A2M7RC21"/>
<dbReference type="Pfam" id="PF16320">
    <property type="entry name" value="Ribosomal_L12_N"/>
    <property type="match status" value="1"/>
</dbReference>
<dbReference type="EMBL" id="PFMC01000075">
    <property type="protein sequence ID" value="PIY94042.1"/>
    <property type="molecule type" value="Genomic_DNA"/>
</dbReference>
<dbReference type="Gene3D" id="1.20.5.710">
    <property type="entry name" value="Single helix bin"/>
    <property type="match status" value="1"/>
</dbReference>
<dbReference type="SUPFAM" id="SSF48300">
    <property type="entry name" value="Ribosomal protein L7/12, oligomerisation (N-terminal) domain"/>
    <property type="match status" value="1"/>
</dbReference>
<evidence type="ECO:0000256" key="3">
    <source>
        <dbReference type="ARBA" id="ARBA00023274"/>
    </source>
</evidence>
<sequence length="158" mass="16894">MTEEKKVEETTTEAADIKVADKATTDDKKDVVVPAKFKSIVEEIEKMSVLDLSELVSILEDKFGVSSAAPMMAMAPSAAAGDAGAAEEKTEFNVELTAVSDNKIGVIKVVREITELGLKEAKDLVDGAPKNVKEGVKKEEAEEMKKKLEAAGAQVNLK</sequence>
<dbReference type="InterPro" id="IPR000206">
    <property type="entry name" value="Ribosomal_bL12"/>
</dbReference>
<evidence type="ECO:0000256" key="2">
    <source>
        <dbReference type="ARBA" id="ARBA00022980"/>
    </source>
</evidence>
<gene>
    <name evidence="4" type="primary">rplL</name>
    <name evidence="7" type="ORF">COY67_03170</name>
</gene>
<feature type="domain" description="Large ribosomal subunit protein bL12 oligomerization" evidence="6">
    <location>
        <begin position="38"/>
        <end position="82"/>
    </location>
</feature>
<keyword evidence="3 4" id="KW-0687">Ribonucleoprotein</keyword>
<evidence type="ECO:0000313" key="7">
    <source>
        <dbReference type="EMBL" id="PIY94042.1"/>
    </source>
</evidence>
<dbReference type="GO" id="GO:0003729">
    <property type="term" value="F:mRNA binding"/>
    <property type="evidence" value="ECO:0007669"/>
    <property type="project" value="TreeGrafter"/>
</dbReference>
<name>A0A2M7RC21_9BACT</name>
<evidence type="ECO:0000256" key="1">
    <source>
        <dbReference type="ARBA" id="ARBA00007197"/>
    </source>
</evidence>
<dbReference type="InterPro" id="IPR013823">
    <property type="entry name" value="Ribosomal_bL12_C"/>
</dbReference>
<dbReference type="Pfam" id="PF00542">
    <property type="entry name" value="Ribosomal_L12"/>
    <property type="match status" value="1"/>
</dbReference>
<keyword evidence="2 4" id="KW-0689">Ribosomal protein</keyword>
<proteinExistence type="inferred from homology"/>
<evidence type="ECO:0000259" key="6">
    <source>
        <dbReference type="Pfam" id="PF16320"/>
    </source>
</evidence>
<comment type="function">
    <text evidence="4">Forms part of the ribosomal stalk which helps the ribosome interact with GTP-bound translation factors. Is thus essential for accurate translation.</text>
</comment>
<feature type="domain" description="Large ribosomal subunit protein bL12 C-terminal" evidence="5">
    <location>
        <begin position="92"/>
        <end position="158"/>
    </location>
</feature>
<dbReference type="Gene3D" id="3.30.1390.10">
    <property type="match status" value="1"/>
</dbReference>
<accession>A0A2M7RC21</accession>
<dbReference type="InterPro" id="IPR008932">
    <property type="entry name" value="Ribosomal_bL12_oligo"/>
</dbReference>
<dbReference type="GO" id="GO:0006412">
    <property type="term" value="P:translation"/>
    <property type="evidence" value="ECO:0007669"/>
    <property type="project" value="UniProtKB-UniRule"/>
</dbReference>
<dbReference type="PANTHER" id="PTHR45987">
    <property type="entry name" value="39S RIBOSOMAL PROTEIN L12"/>
    <property type="match status" value="1"/>
</dbReference>
<dbReference type="SUPFAM" id="SSF54736">
    <property type="entry name" value="ClpS-like"/>
    <property type="match status" value="1"/>
</dbReference>
<protein>
    <recommendedName>
        <fullName evidence="4">Large ribosomal subunit protein bL12</fullName>
    </recommendedName>
</protein>
<evidence type="ECO:0000256" key="4">
    <source>
        <dbReference type="HAMAP-Rule" id="MF_00368"/>
    </source>
</evidence>
<evidence type="ECO:0000259" key="5">
    <source>
        <dbReference type="Pfam" id="PF00542"/>
    </source>
</evidence>
<comment type="subunit">
    <text evidence="4">Homodimer. Part of the ribosomal stalk of the 50S ribosomal subunit. Forms a multimeric L10(L12)X complex, where L10 forms an elongated spine to which 2 to 4 L12 dimers bind in a sequential fashion. Binds GTP-bound translation factors.</text>
</comment>
<dbReference type="HAMAP" id="MF_00368">
    <property type="entry name" value="Ribosomal_bL12"/>
    <property type="match status" value="1"/>
</dbReference>
<comment type="caution">
    <text evidence="7">The sequence shown here is derived from an EMBL/GenBank/DDBJ whole genome shotgun (WGS) entry which is preliminary data.</text>
</comment>
<comment type="similarity">
    <text evidence="1 4">Belongs to the bacterial ribosomal protein bL12 family.</text>
</comment>
<dbReference type="Proteomes" id="UP000228689">
    <property type="component" value="Unassembled WGS sequence"/>
</dbReference>
<dbReference type="GO" id="GO:0022625">
    <property type="term" value="C:cytosolic large ribosomal subunit"/>
    <property type="evidence" value="ECO:0007669"/>
    <property type="project" value="TreeGrafter"/>
</dbReference>
<dbReference type="NCBIfam" id="TIGR00855">
    <property type="entry name" value="L12"/>
    <property type="match status" value="1"/>
</dbReference>
<evidence type="ECO:0000313" key="8">
    <source>
        <dbReference type="Proteomes" id="UP000228689"/>
    </source>
</evidence>
<dbReference type="PANTHER" id="PTHR45987:SF4">
    <property type="entry name" value="LARGE RIBOSOMAL SUBUNIT PROTEIN BL12M"/>
    <property type="match status" value="1"/>
</dbReference>
<dbReference type="InterPro" id="IPR036235">
    <property type="entry name" value="Ribosomal_bL12_oligo_N_sf"/>
</dbReference>
<dbReference type="FunFam" id="3.30.1390.10:FF:000001">
    <property type="entry name" value="50S ribosomal protein L7/L12"/>
    <property type="match status" value="1"/>
</dbReference>